<feature type="transmembrane region" description="Helical" evidence="1">
    <location>
        <begin position="6"/>
        <end position="27"/>
    </location>
</feature>
<dbReference type="EMBL" id="CP159534">
    <property type="protein sequence ID" value="XCJ75442.1"/>
    <property type="molecule type" value="Genomic_DNA"/>
</dbReference>
<keyword evidence="1" id="KW-0812">Transmembrane</keyword>
<proteinExistence type="predicted"/>
<evidence type="ECO:0000256" key="1">
    <source>
        <dbReference type="SAM" id="Phobius"/>
    </source>
</evidence>
<evidence type="ECO:0000313" key="2">
    <source>
        <dbReference type="EMBL" id="XCJ75442.1"/>
    </source>
</evidence>
<accession>A0AAU8J6A1</accession>
<dbReference type="AlphaFoldDB" id="A0AAU8J6A1"/>
<keyword evidence="1" id="KW-0472">Membrane</keyword>
<organism evidence="2">
    <name type="scientific">Streptomyces tabacisoli</name>
    <dbReference type="NCBI Taxonomy" id="3156398"/>
    <lineage>
        <taxon>Bacteria</taxon>
        <taxon>Bacillati</taxon>
        <taxon>Actinomycetota</taxon>
        <taxon>Actinomycetes</taxon>
        <taxon>Kitasatosporales</taxon>
        <taxon>Streptomycetaceae</taxon>
        <taxon>Streptomyces</taxon>
    </lineage>
</organism>
<sequence>MVFVLGGLVFFAFGIAVAVFTIHALIYDRMPTRWAPKLVRAPRIWAIGVTCAACGGATDTPTIVVVGLGIMAIGHLTKPTG</sequence>
<keyword evidence="1" id="KW-1133">Transmembrane helix</keyword>
<dbReference type="RefSeq" id="WP_353946873.1">
    <property type="nucleotide sequence ID" value="NZ_CP159534.1"/>
</dbReference>
<protein>
    <submittedName>
        <fullName evidence="2">Uncharacterized protein</fullName>
    </submittedName>
</protein>
<gene>
    <name evidence="2" type="ORF">ABII15_38125</name>
</gene>
<dbReference type="KEGG" id="stac:ABII15_38125"/>
<reference evidence="2" key="1">
    <citation type="submission" date="2024-06" db="EMBL/GenBank/DDBJ databases">
        <title>Streptomyces sp. strain HUAS MG91 genome sequences.</title>
        <authorList>
            <person name="Mo P."/>
        </authorList>
    </citation>
    <scope>NUCLEOTIDE SEQUENCE</scope>
    <source>
        <strain evidence="2">HUAS MG91</strain>
    </source>
</reference>
<name>A0AAU8J6A1_9ACTN</name>